<reference evidence="19 20" key="1">
    <citation type="journal article" date="2021" name="Nat. Commun.">
        <title>Genetic determinants of endophytism in the Arabidopsis root mycobiome.</title>
        <authorList>
            <person name="Mesny F."/>
            <person name="Miyauchi S."/>
            <person name="Thiergart T."/>
            <person name="Pickel B."/>
            <person name="Atanasova L."/>
            <person name="Karlsson M."/>
            <person name="Huettel B."/>
            <person name="Barry K.W."/>
            <person name="Haridas S."/>
            <person name="Chen C."/>
            <person name="Bauer D."/>
            <person name="Andreopoulos W."/>
            <person name="Pangilinan J."/>
            <person name="LaButti K."/>
            <person name="Riley R."/>
            <person name="Lipzen A."/>
            <person name="Clum A."/>
            <person name="Drula E."/>
            <person name="Henrissat B."/>
            <person name="Kohler A."/>
            <person name="Grigoriev I.V."/>
            <person name="Martin F.M."/>
            <person name="Hacquard S."/>
        </authorList>
    </citation>
    <scope>NUCLEOTIDE SEQUENCE [LARGE SCALE GENOMIC DNA]</scope>
    <source>
        <strain evidence="19 20">MPI-CAGE-CH-0241</strain>
    </source>
</reference>
<evidence type="ECO:0000313" key="19">
    <source>
        <dbReference type="EMBL" id="KAH6888403.1"/>
    </source>
</evidence>
<comment type="caution">
    <text evidence="19">The sequence shown here is derived from an EMBL/GenBank/DDBJ whole genome shotgun (WGS) entry which is preliminary data.</text>
</comment>
<dbReference type="GO" id="GO:0030245">
    <property type="term" value="P:cellulose catabolic process"/>
    <property type="evidence" value="ECO:0007669"/>
    <property type="project" value="UniProtKB-KW"/>
</dbReference>
<evidence type="ECO:0000256" key="3">
    <source>
        <dbReference type="ARBA" id="ARBA00022525"/>
    </source>
</evidence>
<comment type="catalytic activity">
    <reaction evidence="14">
        <text>[(1-&gt;4)-beta-D-glucosyl]n+m + reduced acceptor + O2 = 4-dehydro-beta-D-glucosyl-[(1-&gt;4)-beta-D-glucosyl]n-1 + [(1-&gt;4)-beta-D-glucosyl]m + acceptor + H2O.</text>
        <dbReference type="EC" id="1.14.99.56"/>
    </reaction>
</comment>
<dbReference type="Proteomes" id="UP000777438">
    <property type="component" value="Unassembled WGS sequence"/>
</dbReference>
<evidence type="ECO:0000256" key="12">
    <source>
        <dbReference type="ARBA" id="ARBA00023326"/>
    </source>
</evidence>
<evidence type="ECO:0000256" key="13">
    <source>
        <dbReference type="ARBA" id="ARBA00044502"/>
    </source>
</evidence>
<comment type="similarity">
    <text evidence="13">Belongs to the polysaccharide monooxygenase AA9 family.</text>
</comment>
<evidence type="ECO:0000256" key="7">
    <source>
        <dbReference type="ARBA" id="ARBA00023002"/>
    </source>
</evidence>
<proteinExistence type="inferred from homology"/>
<feature type="domain" description="Auxiliary Activity family 9 catalytic" evidence="18">
    <location>
        <begin position="22"/>
        <end position="230"/>
    </location>
</feature>
<evidence type="ECO:0000256" key="10">
    <source>
        <dbReference type="ARBA" id="ARBA00023157"/>
    </source>
</evidence>
<comment type="subcellular location">
    <subcellularLocation>
        <location evidence="2">Secreted</location>
    </subcellularLocation>
</comment>
<evidence type="ECO:0000256" key="5">
    <source>
        <dbReference type="ARBA" id="ARBA00022729"/>
    </source>
</evidence>
<organism evidence="19 20">
    <name type="scientific">Thelonectria olida</name>
    <dbReference type="NCBI Taxonomy" id="1576542"/>
    <lineage>
        <taxon>Eukaryota</taxon>
        <taxon>Fungi</taxon>
        <taxon>Dikarya</taxon>
        <taxon>Ascomycota</taxon>
        <taxon>Pezizomycotina</taxon>
        <taxon>Sordariomycetes</taxon>
        <taxon>Hypocreomycetidae</taxon>
        <taxon>Hypocreales</taxon>
        <taxon>Nectriaceae</taxon>
        <taxon>Thelonectria</taxon>
    </lineage>
</organism>
<evidence type="ECO:0000256" key="2">
    <source>
        <dbReference type="ARBA" id="ARBA00004613"/>
    </source>
</evidence>
<keyword evidence="10" id="KW-1015">Disulfide bond</keyword>
<keyword evidence="4" id="KW-0479">Metal-binding</keyword>
<dbReference type="GO" id="GO:0005576">
    <property type="term" value="C:extracellular region"/>
    <property type="evidence" value="ECO:0007669"/>
    <property type="project" value="UniProtKB-SubCell"/>
</dbReference>
<keyword evidence="3" id="KW-0964">Secreted</keyword>
<keyword evidence="7" id="KW-0560">Oxidoreductase</keyword>
<dbReference type="CDD" id="cd21175">
    <property type="entry name" value="LPMO_AA9"/>
    <property type="match status" value="1"/>
</dbReference>
<dbReference type="GO" id="GO:0004497">
    <property type="term" value="F:monooxygenase activity"/>
    <property type="evidence" value="ECO:0007669"/>
    <property type="project" value="UniProtKB-KW"/>
</dbReference>
<feature type="compositionally biased region" description="Polar residues" evidence="16">
    <location>
        <begin position="322"/>
        <end position="339"/>
    </location>
</feature>
<keyword evidence="19" id="KW-0378">Hydrolase</keyword>
<dbReference type="GO" id="GO:0016787">
    <property type="term" value="F:hydrolase activity"/>
    <property type="evidence" value="ECO:0007669"/>
    <property type="project" value="UniProtKB-KW"/>
</dbReference>
<accession>A0A9P9AL81</accession>
<evidence type="ECO:0000313" key="20">
    <source>
        <dbReference type="Proteomes" id="UP000777438"/>
    </source>
</evidence>
<evidence type="ECO:0000256" key="9">
    <source>
        <dbReference type="ARBA" id="ARBA00023033"/>
    </source>
</evidence>
<evidence type="ECO:0000256" key="6">
    <source>
        <dbReference type="ARBA" id="ARBA00023001"/>
    </source>
</evidence>
<evidence type="ECO:0000259" key="18">
    <source>
        <dbReference type="Pfam" id="PF03443"/>
    </source>
</evidence>
<evidence type="ECO:0000256" key="8">
    <source>
        <dbReference type="ARBA" id="ARBA00023008"/>
    </source>
</evidence>
<name>A0A9P9AL81_9HYPO</name>
<evidence type="ECO:0000256" key="15">
    <source>
        <dbReference type="ARBA" id="ARBA00047174"/>
    </source>
</evidence>
<dbReference type="EC" id="1.14.99.56" evidence="15"/>
<evidence type="ECO:0000256" key="1">
    <source>
        <dbReference type="ARBA" id="ARBA00001973"/>
    </source>
</evidence>
<dbReference type="Pfam" id="PF03443">
    <property type="entry name" value="AA9"/>
    <property type="match status" value="1"/>
</dbReference>
<keyword evidence="12" id="KW-0624">Polysaccharide degradation</keyword>
<feature type="signal peptide" evidence="17">
    <location>
        <begin position="1"/>
        <end position="21"/>
    </location>
</feature>
<dbReference type="OrthoDB" id="5271017at2759"/>
<feature type="chain" id="PRO_5040413133" description="lytic cellulose monooxygenase (C4-dehydrogenating)" evidence="17">
    <location>
        <begin position="22"/>
        <end position="374"/>
    </location>
</feature>
<dbReference type="Gene3D" id="2.70.50.70">
    <property type="match status" value="1"/>
</dbReference>
<evidence type="ECO:0000256" key="4">
    <source>
        <dbReference type="ARBA" id="ARBA00022723"/>
    </source>
</evidence>
<dbReference type="EMBL" id="JAGPYM010000012">
    <property type="protein sequence ID" value="KAH6888403.1"/>
    <property type="molecule type" value="Genomic_DNA"/>
</dbReference>
<evidence type="ECO:0000256" key="14">
    <source>
        <dbReference type="ARBA" id="ARBA00045077"/>
    </source>
</evidence>
<dbReference type="PANTHER" id="PTHR33353:SF10">
    <property type="entry name" value="ENDO-BETA-1,4-GLUCANASE D"/>
    <property type="match status" value="1"/>
</dbReference>
<evidence type="ECO:0000256" key="11">
    <source>
        <dbReference type="ARBA" id="ARBA00023277"/>
    </source>
</evidence>
<keyword evidence="11" id="KW-0119">Carbohydrate metabolism</keyword>
<comment type="cofactor">
    <cofactor evidence="1">
        <name>Cu(2+)</name>
        <dbReference type="ChEBI" id="CHEBI:29036"/>
    </cofactor>
</comment>
<feature type="compositionally biased region" description="Low complexity" evidence="16">
    <location>
        <begin position="253"/>
        <end position="321"/>
    </location>
</feature>
<gene>
    <name evidence="19" type="ORF">B0T10DRAFT_488101</name>
</gene>
<keyword evidence="5 17" id="KW-0732">Signal</keyword>
<sequence>MRASFSSILAVVATLPVATFAHYNFEALIVNGNITDPYEYVRQTTNSNSPIADVTSDDMICNQGGLDADIRAKTKTHTVAPGDEVGFSVNVEIGHPGPLAVYLSKAPDGTETSDYLGGGDWFKVYELSTSSITDAGLQWATYVNNAGIHNFTFALPDNLPSGNYLMRAEHIGLHAAGSAGGAQFYIGCAQLAVEGSGSGSPSPTVQIPGYLTGEEPGVLINIYYPAPTSYTAPGPDTWPNACEDHTANFAGQSSDGDCTGSDSDSDSGSDSSSGSSSSAAASTPSATVISTPSSTAADNGVVTTSIAPAATSAASADEPTSVQSEAPLSTPTKTPSNSCSAKRKSRKAKRAAKRAAEQAQKRALEELMRRAIYE</sequence>
<evidence type="ECO:0000256" key="16">
    <source>
        <dbReference type="SAM" id="MobiDB-lite"/>
    </source>
</evidence>
<feature type="region of interest" description="Disordered" evidence="16">
    <location>
        <begin position="235"/>
        <end position="361"/>
    </location>
</feature>
<dbReference type="InterPro" id="IPR005103">
    <property type="entry name" value="AA9_LPMO"/>
</dbReference>
<keyword evidence="8" id="KW-0186">Copper</keyword>
<dbReference type="PANTHER" id="PTHR33353">
    <property type="entry name" value="PUTATIVE (AFU_ORTHOLOGUE AFUA_1G12560)-RELATED"/>
    <property type="match status" value="1"/>
</dbReference>
<feature type="compositionally biased region" description="Basic residues" evidence="16">
    <location>
        <begin position="341"/>
        <end position="353"/>
    </location>
</feature>
<keyword evidence="20" id="KW-1185">Reference proteome</keyword>
<keyword evidence="6" id="KW-0136">Cellulose degradation</keyword>
<protein>
    <recommendedName>
        <fullName evidence="15">lytic cellulose monooxygenase (C4-dehydrogenating)</fullName>
        <ecNumber evidence="15">1.14.99.56</ecNumber>
    </recommendedName>
</protein>
<dbReference type="InterPro" id="IPR049892">
    <property type="entry name" value="AA9"/>
</dbReference>
<dbReference type="GO" id="GO:0046872">
    <property type="term" value="F:metal ion binding"/>
    <property type="evidence" value="ECO:0007669"/>
    <property type="project" value="UniProtKB-KW"/>
</dbReference>
<dbReference type="AlphaFoldDB" id="A0A9P9AL81"/>
<evidence type="ECO:0000256" key="17">
    <source>
        <dbReference type="SAM" id="SignalP"/>
    </source>
</evidence>
<keyword evidence="9" id="KW-0503">Monooxygenase</keyword>